<keyword evidence="7" id="KW-0573">Peptidoglycan synthesis</keyword>
<evidence type="ECO:0000313" key="20">
    <source>
        <dbReference type="EMBL" id="EJZ82764.1"/>
    </source>
</evidence>
<evidence type="ECO:0000256" key="1">
    <source>
        <dbReference type="ARBA" id="ARBA00004141"/>
    </source>
</evidence>
<name>K0YTB2_9CORY</name>
<evidence type="ECO:0000256" key="18">
    <source>
        <dbReference type="SAM" id="MobiDB-lite"/>
    </source>
</evidence>
<keyword evidence="9 19" id="KW-0472">Membrane</keyword>
<evidence type="ECO:0000256" key="15">
    <source>
        <dbReference type="ARBA" id="ARBA00044770"/>
    </source>
</evidence>
<organism evidence="20 21">
    <name type="scientific">Corynebacterium otitidis ATCC 51513</name>
    <dbReference type="NCBI Taxonomy" id="883169"/>
    <lineage>
        <taxon>Bacteria</taxon>
        <taxon>Bacillati</taxon>
        <taxon>Actinomycetota</taxon>
        <taxon>Actinomycetes</taxon>
        <taxon>Mycobacteriales</taxon>
        <taxon>Corynebacteriaceae</taxon>
        <taxon>Corynebacterium</taxon>
    </lineage>
</organism>
<feature type="transmembrane region" description="Helical" evidence="19">
    <location>
        <begin position="321"/>
        <end position="341"/>
    </location>
</feature>
<evidence type="ECO:0000256" key="13">
    <source>
        <dbReference type="ARBA" id="ARBA00041185"/>
    </source>
</evidence>
<dbReference type="EC" id="2.4.99.28" evidence="15"/>
<feature type="transmembrane region" description="Helical" evidence="19">
    <location>
        <begin position="161"/>
        <end position="179"/>
    </location>
</feature>
<evidence type="ECO:0000256" key="3">
    <source>
        <dbReference type="ARBA" id="ARBA00022676"/>
    </source>
</evidence>
<dbReference type="STRING" id="29321.AAV33_07785"/>
<dbReference type="OrthoDB" id="9768187at2"/>
<dbReference type="PROSITE" id="PS00428">
    <property type="entry name" value="FTSW_RODA_SPOVE"/>
    <property type="match status" value="1"/>
</dbReference>
<dbReference type="InterPro" id="IPR001182">
    <property type="entry name" value="FtsW/RodA"/>
</dbReference>
<dbReference type="GO" id="GO:0008955">
    <property type="term" value="F:peptidoglycan glycosyltransferase activity"/>
    <property type="evidence" value="ECO:0007669"/>
    <property type="project" value="UniProtKB-EC"/>
</dbReference>
<evidence type="ECO:0000256" key="6">
    <source>
        <dbReference type="ARBA" id="ARBA00022960"/>
    </source>
</evidence>
<evidence type="ECO:0000256" key="17">
    <source>
        <dbReference type="ARBA" id="ARBA00049966"/>
    </source>
</evidence>
<keyword evidence="5 19" id="KW-0812">Transmembrane</keyword>
<comment type="catalytic activity">
    <reaction evidence="16">
        <text>[GlcNAc-(1-&gt;4)-Mur2Ac(oyl-L-Ala-gamma-D-Glu-L-Lys-D-Ala-D-Ala)](n)-di-trans,octa-cis-undecaprenyl diphosphate + beta-D-GlcNAc-(1-&gt;4)-Mur2Ac(oyl-L-Ala-gamma-D-Glu-L-Lys-D-Ala-D-Ala)-di-trans,octa-cis-undecaprenyl diphosphate = [GlcNAc-(1-&gt;4)-Mur2Ac(oyl-L-Ala-gamma-D-Glu-L-Lys-D-Ala-D-Ala)](n+1)-di-trans,octa-cis-undecaprenyl diphosphate + di-trans,octa-cis-undecaprenyl diphosphate + H(+)</text>
        <dbReference type="Rhea" id="RHEA:23708"/>
        <dbReference type="Rhea" id="RHEA-COMP:9602"/>
        <dbReference type="Rhea" id="RHEA-COMP:9603"/>
        <dbReference type="ChEBI" id="CHEBI:15378"/>
        <dbReference type="ChEBI" id="CHEBI:58405"/>
        <dbReference type="ChEBI" id="CHEBI:60033"/>
        <dbReference type="ChEBI" id="CHEBI:78435"/>
        <dbReference type="EC" id="2.4.99.28"/>
    </reaction>
</comment>
<evidence type="ECO:0000256" key="4">
    <source>
        <dbReference type="ARBA" id="ARBA00022679"/>
    </source>
</evidence>
<sequence>MTATTPTRRPRTGRPAPAGGENPRPRRKPGALRRLNGRLRKALRDNPGVDYLMIRLVVFTLVGLGMVMALSSSMTWSIVDNSSVWGSAARQFVYVALGLVCFWLALRTPPHRLRRGAIVILAVAVLLLVAVLVPGVGTGRAEVGSQSWIPLGPFSLQPSEFAKFAVSLFGAYLLAGHAARRGVHKHRFRIFTAVSGTMAVLIMAQGDFGMGIAFTLVALIALFIAGVSPKLIVGAGAAVAAFLVVILVGGTFRSNRFHVYFDALVGRFDDTQGTAFQSYQGFLSLADGSVGGVGLGQSRAKWFYLPEANNDFIFAIVGEELGLWGGAMVIILFLLLAVFGIRTALRAADRYQAILAATLSVSTAFQAFINIGYVVGLLPVTGIQLPLMSSGGTSMIVTLAGMGVLANIARHEPEAVSAAQNYGACAFDRLLRVGA</sequence>
<evidence type="ECO:0000256" key="10">
    <source>
        <dbReference type="ARBA" id="ARBA00032370"/>
    </source>
</evidence>
<dbReference type="PANTHER" id="PTHR30474:SF2">
    <property type="entry name" value="PEPTIDOGLYCAN GLYCOSYLTRANSFERASE FTSW-RELATED"/>
    <property type="match status" value="1"/>
</dbReference>
<dbReference type="UniPathway" id="UPA00219"/>
<keyword evidence="3" id="KW-0328">Glycosyltransferase</keyword>
<dbReference type="HOGENOM" id="CLU_029243_0_0_11"/>
<protein>
    <recommendedName>
        <fullName evidence="13">Probable peptidoglycan glycosyltransferase FtsW</fullName>
        <ecNumber evidence="15">2.4.99.28</ecNumber>
    </recommendedName>
    <alternativeName>
        <fullName evidence="14">Cell division protein FtsW</fullName>
    </alternativeName>
    <alternativeName>
        <fullName evidence="11">Cell wall polymerase</fullName>
    </alternativeName>
    <alternativeName>
        <fullName evidence="10">Peptidoglycan polymerase</fullName>
    </alternativeName>
</protein>
<reference evidence="20 21" key="1">
    <citation type="submission" date="2012-08" db="EMBL/GenBank/DDBJ databases">
        <title>The Genome Sequence of Turicella otitidis ATCC 51513.</title>
        <authorList>
            <consortium name="The Broad Institute Genome Sequencing Platform"/>
            <person name="Earl A."/>
            <person name="Ward D."/>
            <person name="Feldgarden M."/>
            <person name="Gevers D."/>
            <person name="Huys G."/>
            <person name="Walker B."/>
            <person name="Young S.K."/>
            <person name="Zeng Q."/>
            <person name="Gargeya S."/>
            <person name="Fitzgerald M."/>
            <person name="Haas B."/>
            <person name="Abouelleil A."/>
            <person name="Alvarado L."/>
            <person name="Arachchi H.M."/>
            <person name="Berlin A.M."/>
            <person name="Chapman S.B."/>
            <person name="Goldberg J."/>
            <person name="Griggs A."/>
            <person name="Gujja S."/>
            <person name="Hansen M."/>
            <person name="Howarth C."/>
            <person name="Imamovic A."/>
            <person name="Larimer J."/>
            <person name="McCowen C."/>
            <person name="Montmayeur A."/>
            <person name="Murphy C."/>
            <person name="Neiman D."/>
            <person name="Pearson M."/>
            <person name="Priest M."/>
            <person name="Roberts A."/>
            <person name="Saif S."/>
            <person name="Shea T."/>
            <person name="Sisk P."/>
            <person name="Sykes S."/>
            <person name="Wortman J."/>
            <person name="Nusbaum C."/>
            <person name="Birren B."/>
        </authorList>
    </citation>
    <scope>NUCLEOTIDE SEQUENCE [LARGE SCALE GENOMIC DNA]</scope>
    <source>
        <strain evidence="20 21">ATCC 51513</strain>
    </source>
</reference>
<dbReference type="EMBL" id="AHAE01000017">
    <property type="protein sequence ID" value="EJZ82764.1"/>
    <property type="molecule type" value="Genomic_DNA"/>
</dbReference>
<dbReference type="GO" id="GO:0051301">
    <property type="term" value="P:cell division"/>
    <property type="evidence" value="ECO:0007669"/>
    <property type="project" value="UniProtKB-KW"/>
</dbReference>
<comment type="subcellular location">
    <subcellularLocation>
        <location evidence="1">Membrane</location>
        <topology evidence="1">Multi-pass membrane protein</topology>
    </subcellularLocation>
</comment>
<keyword evidence="20" id="KW-0132">Cell division</keyword>
<dbReference type="eggNOG" id="COG0772">
    <property type="taxonomic scope" value="Bacteria"/>
</dbReference>
<feature type="transmembrane region" description="Helical" evidence="19">
    <location>
        <begin position="118"/>
        <end position="141"/>
    </location>
</feature>
<dbReference type="PANTHER" id="PTHR30474">
    <property type="entry name" value="CELL CYCLE PROTEIN"/>
    <property type="match status" value="1"/>
</dbReference>
<feature type="transmembrane region" description="Helical" evidence="19">
    <location>
        <begin position="353"/>
        <end position="375"/>
    </location>
</feature>
<evidence type="ECO:0000313" key="21">
    <source>
        <dbReference type="Proteomes" id="UP000006078"/>
    </source>
</evidence>
<feature type="transmembrane region" description="Helical" evidence="19">
    <location>
        <begin position="88"/>
        <end position="106"/>
    </location>
</feature>
<dbReference type="GO" id="GO:0009252">
    <property type="term" value="P:peptidoglycan biosynthetic process"/>
    <property type="evidence" value="ECO:0007669"/>
    <property type="project" value="UniProtKB-UniPathway"/>
</dbReference>
<evidence type="ECO:0000256" key="19">
    <source>
        <dbReference type="SAM" id="Phobius"/>
    </source>
</evidence>
<evidence type="ECO:0000256" key="5">
    <source>
        <dbReference type="ARBA" id="ARBA00022692"/>
    </source>
</evidence>
<dbReference type="Proteomes" id="UP000006078">
    <property type="component" value="Unassembled WGS sequence"/>
</dbReference>
<evidence type="ECO:0000256" key="9">
    <source>
        <dbReference type="ARBA" id="ARBA00023136"/>
    </source>
</evidence>
<evidence type="ECO:0000256" key="14">
    <source>
        <dbReference type="ARBA" id="ARBA00041418"/>
    </source>
</evidence>
<feature type="transmembrane region" description="Helical" evidence="19">
    <location>
        <begin position="186"/>
        <end position="204"/>
    </location>
</feature>
<dbReference type="AlphaFoldDB" id="K0YTB2"/>
<keyword evidence="8 19" id="KW-1133">Transmembrane helix</keyword>
<evidence type="ECO:0000256" key="2">
    <source>
        <dbReference type="ARBA" id="ARBA00004752"/>
    </source>
</evidence>
<feature type="non-terminal residue" evidence="20">
    <location>
        <position position="435"/>
    </location>
</feature>
<comment type="function">
    <text evidence="17">Peptidoglycan polymerase that is essential for cell division.</text>
</comment>
<evidence type="ECO:0000256" key="7">
    <source>
        <dbReference type="ARBA" id="ARBA00022984"/>
    </source>
</evidence>
<proteinExistence type="inferred from homology"/>
<comment type="caution">
    <text evidence="20">The sequence shown here is derived from an EMBL/GenBank/DDBJ whole genome shotgun (WGS) entry which is preliminary data.</text>
</comment>
<feature type="transmembrane region" description="Helical" evidence="19">
    <location>
        <begin position="48"/>
        <end position="68"/>
    </location>
</feature>
<keyword evidence="6" id="KW-0133">Cell shape</keyword>
<dbReference type="InterPro" id="IPR018365">
    <property type="entry name" value="Cell_cycle_FtsW-rel_CS"/>
</dbReference>
<feature type="region of interest" description="Disordered" evidence="18">
    <location>
        <begin position="1"/>
        <end position="30"/>
    </location>
</feature>
<feature type="transmembrane region" description="Helical" evidence="19">
    <location>
        <begin position="232"/>
        <end position="252"/>
    </location>
</feature>
<feature type="transmembrane region" description="Helical" evidence="19">
    <location>
        <begin position="210"/>
        <end position="227"/>
    </location>
</feature>
<gene>
    <name evidence="20" type="ORF">HMPREF9719_00256</name>
</gene>
<comment type="similarity">
    <text evidence="12">Belongs to the SEDS family. FtsW subfamily.</text>
</comment>
<comment type="pathway">
    <text evidence="2">Cell wall biogenesis; peptidoglycan biosynthesis.</text>
</comment>
<evidence type="ECO:0000256" key="8">
    <source>
        <dbReference type="ARBA" id="ARBA00022989"/>
    </source>
</evidence>
<feature type="compositionally biased region" description="Low complexity" evidence="18">
    <location>
        <begin position="1"/>
        <end position="20"/>
    </location>
</feature>
<keyword evidence="20" id="KW-0131">Cell cycle</keyword>
<dbReference type="GO" id="GO:0008360">
    <property type="term" value="P:regulation of cell shape"/>
    <property type="evidence" value="ECO:0007669"/>
    <property type="project" value="UniProtKB-KW"/>
</dbReference>
<evidence type="ECO:0000256" key="12">
    <source>
        <dbReference type="ARBA" id="ARBA00038053"/>
    </source>
</evidence>
<dbReference type="Pfam" id="PF01098">
    <property type="entry name" value="FTSW_RODA_SPOVE"/>
    <property type="match status" value="1"/>
</dbReference>
<keyword evidence="21" id="KW-1185">Reference proteome</keyword>
<dbReference type="GO" id="GO:0032153">
    <property type="term" value="C:cell division site"/>
    <property type="evidence" value="ECO:0007669"/>
    <property type="project" value="TreeGrafter"/>
</dbReference>
<feature type="transmembrane region" description="Helical" evidence="19">
    <location>
        <begin position="387"/>
        <end position="408"/>
    </location>
</feature>
<dbReference type="GO" id="GO:0005886">
    <property type="term" value="C:plasma membrane"/>
    <property type="evidence" value="ECO:0007669"/>
    <property type="project" value="TreeGrafter"/>
</dbReference>
<dbReference type="RefSeq" id="WP_004600146.1">
    <property type="nucleotide sequence ID" value="NZ_JH815192.1"/>
</dbReference>
<dbReference type="GO" id="GO:0015648">
    <property type="term" value="F:lipid-linked peptidoglycan transporter activity"/>
    <property type="evidence" value="ECO:0007669"/>
    <property type="project" value="TreeGrafter"/>
</dbReference>
<evidence type="ECO:0000256" key="11">
    <source>
        <dbReference type="ARBA" id="ARBA00033270"/>
    </source>
</evidence>
<evidence type="ECO:0000256" key="16">
    <source>
        <dbReference type="ARBA" id="ARBA00049902"/>
    </source>
</evidence>
<keyword evidence="4" id="KW-0808">Transferase</keyword>
<accession>K0YTB2</accession>